<sequence>MSPHVKLFALPRPSLHHLHDYSAFNERRASQANLRARSVVLGGIGTFPILPQRHSEAMVSPPAAVLRQISTKGKEPVRNNDALKRNDSKASSSRNRIGSHYFPEGLEKPKCFWRVTDSTSLTRIDREGNFDTKCQLWGHWSFWTSMINIPNLNAQIDWYHRFTLTTVDGDGDDPPLFVSVTADSGWAYDEFDRRARRRRDQVRINVIDTSSFEWEVVFLENGEKLPVLREQETGCTMFSSEAASKALNWHHRYRNSREWFAVKWIPERFISPEVWSND</sequence>
<dbReference type="AlphaFoldDB" id="N1PHS1"/>
<evidence type="ECO:0000259" key="2">
    <source>
        <dbReference type="Pfam" id="PF24494"/>
    </source>
</evidence>
<name>N1PHS1_DOTSN</name>
<accession>N1PHS1</accession>
<dbReference type="HOGENOM" id="CLU_1001241_0_0_1"/>
<reference evidence="4" key="1">
    <citation type="journal article" date="2012" name="PLoS Genet.">
        <title>The genomes of the fungal plant pathogens Cladosporium fulvum and Dothistroma septosporum reveal adaptation to different hosts and lifestyles but also signatures of common ancestry.</title>
        <authorList>
            <person name="de Wit P.J.G.M."/>
            <person name="van der Burgt A."/>
            <person name="Oekmen B."/>
            <person name="Stergiopoulos I."/>
            <person name="Abd-Elsalam K.A."/>
            <person name="Aerts A.L."/>
            <person name="Bahkali A.H."/>
            <person name="Beenen H.G."/>
            <person name="Chettri P."/>
            <person name="Cox M.P."/>
            <person name="Datema E."/>
            <person name="de Vries R.P."/>
            <person name="Dhillon B."/>
            <person name="Ganley A.R."/>
            <person name="Griffiths S.A."/>
            <person name="Guo Y."/>
            <person name="Hamelin R.C."/>
            <person name="Henrissat B."/>
            <person name="Kabir M.S."/>
            <person name="Jashni M.K."/>
            <person name="Kema G."/>
            <person name="Klaubauf S."/>
            <person name="Lapidus A."/>
            <person name="Levasseur A."/>
            <person name="Lindquist E."/>
            <person name="Mehrabi R."/>
            <person name="Ohm R.A."/>
            <person name="Owen T.J."/>
            <person name="Salamov A."/>
            <person name="Schwelm A."/>
            <person name="Schijlen E."/>
            <person name="Sun H."/>
            <person name="van den Burg H.A."/>
            <person name="van Ham R.C.H.J."/>
            <person name="Zhang S."/>
            <person name="Goodwin S.B."/>
            <person name="Grigoriev I.V."/>
            <person name="Collemare J."/>
            <person name="Bradshaw R.E."/>
        </authorList>
    </citation>
    <scope>NUCLEOTIDE SEQUENCE [LARGE SCALE GENOMIC DNA]</scope>
    <source>
        <strain evidence="4">NZE10 / CBS 128990</strain>
    </source>
</reference>
<evidence type="ECO:0000313" key="3">
    <source>
        <dbReference type="EMBL" id="EME40866.1"/>
    </source>
</evidence>
<proteinExistence type="predicted"/>
<dbReference type="EMBL" id="KB446543">
    <property type="protein sequence ID" value="EME40866.1"/>
    <property type="molecule type" value="Genomic_DNA"/>
</dbReference>
<reference evidence="3 4" key="2">
    <citation type="journal article" date="2012" name="PLoS Pathog.">
        <title>Diverse lifestyles and strategies of plant pathogenesis encoded in the genomes of eighteen Dothideomycetes fungi.</title>
        <authorList>
            <person name="Ohm R.A."/>
            <person name="Feau N."/>
            <person name="Henrissat B."/>
            <person name="Schoch C.L."/>
            <person name="Horwitz B.A."/>
            <person name="Barry K.W."/>
            <person name="Condon B.J."/>
            <person name="Copeland A.C."/>
            <person name="Dhillon B."/>
            <person name="Glaser F."/>
            <person name="Hesse C.N."/>
            <person name="Kosti I."/>
            <person name="LaButti K."/>
            <person name="Lindquist E.A."/>
            <person name="Lucas S."/>
            <person name="Salamov A.A."/>
            <person name="Bradshaw R.E."/>
            <person name="Ciuffetti L."/>
            <person name="Hamelin R.C."/>
            <person name="Kema G.H.J."/>
            <person name="Lawrence C."/>
            <person name="Scott J.A."/>
            <person name="Spatafora J.W."/>
            <person name="Turgeon B.G."/>
            <person name="de Wit P.J.G.M."/>
            <person name="Zhong S."/>
            <person name="Goodwin S.B."/>
            <person name="Grigoriev I.V."/>
        </authorList>
    </citation>
    <scope>NUCLEOTIDE SEQUENCE [LARGE SCALE GENOMIC DNA]</scope>
    <source>
        <strain evidence="4">NZE10 / CBS 128990</strain>
    </source>
</reference>
<evidence type="ECO:0000256" key="1">
    <source>
        <dbReference type="SAM" id="MobiDB-lite"/>
    </source>
</evidence>
<dbReference type="InterPro" id="IPR056009">
    <property type="entry name" value="DUF7587"/>
</dbReference>
<gene>
    <name evidence="3" type="ORF">DOTSEDRAFT_74428</name>
</gene>
<keyword evidence="4" id="KW-1185">Reference proteome</keyword>
<dbReference type="eggNOG" id="ENOG502R14K">
    <property type="taxonomic scope" value="Eukaryota"/>
</dbReference>
<feature type="region of interest" description="Disordered" evidence="1">
    <location>
        <begin position="70"/>
        <end position="100"/>
    </location>
</feature>
<organism evidence="3 4">
    <name type="scientific">Dothistroma septosporum (strain NZE10 / CBS 128990)</name>
    <name type="common">Red band needle blight fungus</name>
    <name type="synonym">Mycosphaerella pini</name>
    <dbReference type="NCBI Taxonomy" id="675120"/>
    <lineage>
        <taxon>Eukaryota</taxon>
        <taxon>Fungi</taxon>
        <taxon>Dikarya</taxon>
        <taxon>Ascomycota</taxon>
        <taxon>Pezizomycotina</taxon>
        <taxon>Dothideomycetes</taxon>
        <taxon>Dothideomycetidae</taxon>
        <taxon>Mycosphaerellales</taxon>
        <taxon>Mycosphaerellaceae</taxon>
        <taxon>Dothistroma</taxon>
    </lineage>
</organism>
<protein>
    <recommendedName>
        <fullName evidence="2">DUF7587 domain-containing protein</fullName>
    </recommendedName>
</protein>
<dbReference type="Proteomes" id="UP000016933">
    <property type="component" value="Unassembled WGS sequence"/>
</dbReference>
<feature type="compositionally biased region" description="Basic and acidic residues" evidence="1">
    <location>
        <begin position="72"/>
        <end position="88"/>
    </location>
</feature>
<feature type="domain" description="DUF7587" evidence="2">
    <location>
        <begin position="108"/>
        <end position="270"/>
    </location>
</feature>
<dbReference type="OrthoDB" id="10410443at2759"/>
<evidence type="ECO:0000313" key="4">
    <source>
        <dbReference type="Proteomes" id="UP000016933"/>
    </source>
</evidence>
<dbReference type="Pfam" id="PF24494">
    <property type="entry name" value="DUF7587"/>
    <property type="match status" value="1"/>
</dbReference>